<feature type="compositionally biased region" description="Gly residues" evidence="1">
    <location>
        <begin position="13"/>
        <end position="28"/>
    </location>
</feature>
<name>A0A7S2BHY6_9CHLO</name>
<gene>
    <name evidence="2" type="ORF">PPRO1471_LOCUS9028</name>
</gene>
<evidence type="ECO:0000256" key="1">
    <source>
        <dbReference type="SAM" id="MobiDB-lite"/>
    </source>
</evidence>
<feature type="region of interest" description="Disordered" evidence="1">
    <location>
        <begin position="1"/>
        <end position="28"/>
    </location>
</feature>
<reference evidence="2" key="1">
    <citation type="submission" date="2021-01" db="EMBL/GenBank/DDBJ databases">
        <authorList>
            <person name="Corre E."/>
            <person name="Pelletier E."/>
            <person name="Niang G."/>
            <person name="Scheremetjew M."/>
            <person name="Finn R."/>
            <person name="Kale V."/>
            <person name="Holt S."/>
            <person name="Cochrane G."/>
            <person name="Meng A."/>
            <person name="Brown T."/>
            <person name="Cohen L."/>
        </authorList>
    </citation>
    <scope>NUCLEOTIDE SEQUENCE</scope>
    <source>
        <strain evidence="2">RCC733</strain>
    </source>
</reference>
<dbReference type="EMBL" id="HBGR01013566">
    <property type="protein sequence ID" value="CAD9397160.1"/>
    <property type="molecule type" value="Transcribed_RNA"/>
</dbReference>
<organism evidence="2">
    <name type="scientific">Pycnococcus provasolii</name>
    <dbReference type="NCBI Taxonomy" id="41880"/>
    <lineage>
        <taxon>Eukaryota</taxon>
        <taxon>Viridiplantae</taxon>
        <taxon>Chlorophyta</taxon>
        <taxon>Pseudoscourfieldiophyceae</taxon>
        <taxon>Pseudoscourfieldiales</taxon>
        <taxon>Pycnococcaceae</taxon>
        <taxon>Pycnococcus</taxon>
    </lineage>
</organism>
<accession>A0A7S2BHY6</accession>
<sequence length="136" mass="13781">MVLDDTSHILPSGGSGGGGASGGGGGGDKGASDLEVVCICQVASISPDMPSSSYEVYVKCDTSVVEPDVYADAVGRLVVIRKGTPTSQPRALVVELPRPVKQESTIAMKLNHKLLTIYAACRLPPSDTAAAPSGGP</sequence>
<proteinExistence type="predicted"/>
<protein>
    <submittedName>
        <fullName evidence="2">Uncharacterized protein</fullName>
    </submittedName>
</protein>
<evidence type="ECO:0000313" key="2">
    <source>
        <dbReference type="EMBL" id="CAD9397160.1"/>
    </source>
</evidence>
<dbReference type="AlphaFoldDB" id="A0A7S2BHY6"/>